<gene>
    <name evidence="10" type="ORF">GCM10007923_00430</name>
</gene>
<organism evidence="10 11">
    <name type="scientific">Shinella yambaruensis</name>
    <dbReference type="NCBI Taxonomy" id="415996"/>
    <lineage>
        <taxon>Bacteria</taxon>
        <taxon>Pseudomonadati</taxon>
        <taxon>Pseudomonadota</taxon>
        <taxon>Alphaproteobacteria</taxon>
        <taxon>Hyphomicrobiales</taxon>
        <taxon>Rhizobiaceae</taxon>
        <taxon>Shinella</taxon>
    </lineage>
</organism>
<dbReference type="SUPFAM" id="SSF52540">
    <property type="entry name" value="P-loop containing nucleoside triphosphate hydrolases"/>
    <property type="match status" value="1"/>
</dbReference>
<dbReference type="Proteomes" id="UP001156702">
    <property type="component" value="Unassembled WGS sequence"/>
</dbReference>
<dbReference type="InterPro" id="IPR011527">
    <property type="entry name" value="ABC1_TM_dom"/>
</dbReference>
<dbReference type="RefSeq" id="WP_245081888.1">
    <property type="nucleotide sequence ID" value="NZ_BSOP01000001.1"/>
</dbReference>
<evidence type="ECO:0000259" key="8">
    <source>
        <dbReference type="PROSITE" id="PS50893"/>
    </source>
</evidence>
<evidence type="ECO:0000256" key="3">
    <source>
        <dbReference type="ARBA" id="ARBA00022741"/>
    </source>
</evidence>
<dbReference type="Gene3D" id="3.40.50.300">
    <property type="entry name" value="P-loop containing nucleotide triphosphate hydrolases"/>
    <property type="match status" value="1"/>
</dbReference>
<dbReference type="PROSITE" id="PS50893">
    <property type="entry name" value="ABC_TRANSPORTER_2"/>
    <property type="match status" value="1"/>
</dbReference>
<dbReference type="SMART" id="SM00382">
    <property type="entry name" value="AAA"/>
    <property type="match status" value="1"/>
</dbReference>
<dbReference type="InterPro" id="IPR003593">
    <property type="entry name" value="AAA+_ATPase"/>
</dbReference>
<dbReference type="InterPro" id="IPR003439">
    <property type="entry name" value="ABC_transporter-like_ATP-bd"/>
</dbReference>
<evidence type="ECO:0000256" key="6">
    <source>
        <dbReference type="ARBA" id="ARBA00023136"/>
    </source>
</evidence>
<dbReference type="InterPro" id="IPR010128">
    <property type="entry name" value="ATPase_T1SS_PrtD-like"/>
</dbReference>
<feature type="transmembrane region" description="Helical" evidence="7">
    <location>
        <begin position="20"/>
        <end position="39"/>
    </location>
</feature>
<dbReference type="InterPro" id="IPR039421">
    <property type="entry name" value="Type_1_exporter"/>
</dbReference>
<evidence type="ECO:0000313" key="11">
    <source>
        <dbReference type="Proteomes" id="UP001156702"/>
    </source>
</evidence>
<feature type="domain" description="ABC transporter" evidence="8">
    <location>
        <begin position="323"/>
        <end position="559"/>
    </location>
</feature>
<dbReference type="GO" id="GO:0005524">
    <property type="term" value="F:ATP binding"/>
    <property type="evidence" value="ECO:0007669"/>
    <property type="project" value="UniProtKB-KW"/>
</dbReference>
<evidence type="ECO:0000259" key="9">
    <source>
        <dbReference type="PROSITE" id="PS50929"/>
    </source>
</evidence>
<accession>A0ABQ5Z7R4</accession>
<keyword evidence="6 7" id="KW-0472">Membrane</keyword>
<comment type="caution">
    <text evidence="10">The sequence shown here is derived from an EMBL/GenBank/DDBJ whole genome shotgun (WGS) entry which is preliminary data.</text>
</comment>
<evidence type="ECO:0000256" key="7">
    <source>
        <dbReference type="SAM" id="Phobius"/>
    </source>
</evidence>
<dbReference type="Pfam" id="PF00664">
    <property type="entry name" value="ABC_membrane"/>
    <property type="match status" value="1"/>
</dbReference>
<dbReference type="PROSITE" id="PS50929">
    <property type="entry name" value="ABC_TM1F"/>
    <property type="match status" value="1"/>
</dbReference>
<dbReference type="PANTHER" id="PTHR24221">
    <property type="entry name" value="ATP-BINDING CASSETTE SUB-FAMILY B"/>
    <property type="match status" value="1"/>
</dbReference>
<dbReference type="PANTHER" id="PTHR24221:SF248">
    <property type="entry name" value="ABC TRANSPORTER TRANSMEMBRANE REGION"/>
    <property type="match status" value="1"/>
</dbReference>
<evidence type="ECO:0000256" key="2">
    <source>
        <dbReference type="ARBA" id="ARBA00022692"/>
    </source>
</evidence>
<dbReference type="Pfam" id="PF00005">
    <property type="entry name" value="ABC_tran"/>
    <property type="match status" value="1"/>
</dbReference>
<proteinExistence type="predicted"/>
<keyword evidence="5 7" id="KW-1133">Transmembrane helix</keyword>
<dbReference type="InterPro" id="IPR036640">
    <property type="entry name" value="ABC1_TM_sf"/>
</dbReference>
<keyword evidence="11" id="KW-1185">Reference proteome</keyword>
<comment type="subcellular location">
    <subcellularLocation>
        <location evidence="1">Cell membrane</location>
        <topology evidence="1">Multi-pass membrane protein</topology>
    </subcellularLocation>
</comment>
<keyword evidence="2 7" id="KW-0812">Transmembrane</keyword>
<dbReference type="EMBL" id="BSOP01000001">
    <property type="protein sequence ID" value="GLR48839.1"/>
    <property type="molecule type" value="Genomic_DNA"/>
</dbReference>
<evidence type="ECO:0000256" key="1">
    <source>
        <dbReference type="ARBA" id="ARBA00004651"/>
    </source>
</evidence>
<name>A0ABQ5Z7R4_9HYPH</name>
<dbReference type="NCBIfam" id="TIGR01842">
    <property type="entry name" value="type_I_sec_PrtD"/>
    <property type="match status" value="1"/>
</dbReference>
<feature type="domain" description="ABC transmembrane type-1" evidence="9">
    <location>
        <begin position="19"/>
        <end position="292"/>
    </location>
</feature>
<keyword evidence="3" id="KW-0547">Nucleotide-binding</keyword>
<evidence type="ECO:0000313" key="10">
    <source>
        <dbReference type="EMBL" id="GLR48839.1"/>
    </source>
</evidence>
<evidence type="ECO:0000256" key="5">
    <source>
        <dbReference type="ARBA" id="ARBA00022989"/>
    </source>
</evidence>
<sequence>MTLQESYQAEKDKALRSMALAAVISVISGLCLLTIPLYLSQVYSRVIASRSIETLVALSIIAFVILVTYGILDAIRGAYLARIGIRFEARVASLLLAGELSLPKDSSQASLHQLVEVRKLIASNVLPSLFDMPVMIIFAVIVFVINPTLGFIVLAGMVILFSTALLNEVLTASKVKETDDSGAASHKALSNHFSQQELIKALGLYPQAVEHWGRLRARHLTQLIGLLDRNYALASVSKTVRNLIQIAVIGGGALLVITEHLDAGVIFATSVIASRALAPIETLVSGWRSMKQGRLALTRLDERVKKFRLVDGATQLPRPSLGLVAEKVVFIPAPGAQPILRGITGGFVPGQAVAIIGPSGAGKSTFARMLVGYLEPTGGQVTLDGQNIRSWDPVTRGSYMGYMPQAASFFEGTIRENIARMRVDDAPELAIEAAKFVGIHEMIMNFPMGYDTVISDGGFQPSGGQKQLLGLARAFYGGPAFVVLDEPNASLDSTGEGLLFETIRKARSAGIGIIVVTQRTSLLQQVDKILVLKNGQAEAYGTPAEVMPGQIVRAVPNKVSQA</sequence>
<feature type="transmembrane region" description="Helical" evidence="7">
    <location>
        <begin position="134"/>
        <end position="166"/>
    </location>
</feature>
<dbReference type="Gene3D" id="1.20.1560.10">
    <property type="entry name" value="ABC transporter type 1, transmembrane domain"/>
    <property type="match status" value="1"/>
</dbReference>
<evidence type="ECO:0000256" key="4">
    <source>
        <dbReference type="ARBA" id="ARBA00022840"/>
    </source>
</evidence>
<dbReference type="InterPro" id="IPR027417">
    <property type="entry name" value="P-loop_NTPase"/>
</dbReference>
<reference evidence="11" key="1">
    <citation type="journal article" date="2019" name="Int. J. Syst. Evol. Microbiol.">
        <title>The Global Catalogue of Microorganisms (GCM) 10K type strain sequencing project: providing services to taxonomists for standard genome sequencing and annotation.</title>
        <authorList>
            <consortium name="The Broad Institute Genomics Platform"/>
            <consortium name="The Broad Institute Genome Sequencing Center for Infectious Disease"/>
            <person name="Wu L."/>
            <person name="Ma J."/>
        </authorList>
    </citation>
    <scope>NUCLEOTIDE SEQUENCE [LARGE SCALE GENOMIC DNA]</scope>
    <source>
        <strain evidence="11">NBRC 102122</strain>
    </source>
</reference>
<dbReference type="SUPFAM" id="SSF90123">
    <property type="entry name" value="ABC transporter transmembrane region"/>
    <property type="match status" value="1"/>
</dbReference>
<feature type="transmembrane region" description="Helical" evidence="7">
    <location>
        <begin position="51"/>
        <end position="72"/>
    </location>
</feature>
<protein>
    <submittedName>
        <fullName evidence="10">ABC transporter ATP-binding protein</fullName>
    </submittedName>
</protein>
<keyword evidence="4 10" id="KW-0067">ATP-binding</keyword>